<evidence type="ECO:0000256" key="15">
    <source>
        <dbReference type="ARBA" id="ARBA00032096"/>
    </source>
</evidence>
<organism evidence="22">
    <name type="scientific">Spongospora subterranea</name>
    <dbReference type="NCBI Taxonomy" id="70186"/>
    <lineage>
        <taxon>Eukaryota</taxon>
        <taxon>Sar</taxon>
        <taxon>Rhizaria</taxon>
        <taxon>Endomyxa</taxon>
        <taxon>Phytomyxea</taxon>
        <taxon>Plasmodiophorida</taxon>
        <taxon>Plasmodiophoridae</taxon>
        <taxon>Spongospora</taxon>
    </lineage>
</organism>
<keyword evidence="7" id="KW-0677">Repeat</keyword>
<keyword evidence="8 18" id="KW-0863">Zinc-finger</keyword>
<dbReference type="PROSITE" id="PS50235">
    <property type="entry name" value="USP_3"/>
    <property type="match status" value="1"/>
</dbReference>
<dbReference type="FunFam" id="1.10.8.10:FF:000086">
    <property type="entry name" value="Ubiquitin carboxyl-terminal hydrolase"/>
    <property type="match status" value="1"/>
</dbReference>
<dbReference type="EMBL" id="HACM01010404">
    <property type="protein sequence ID" value="CRZ10846.1"/>
    <property type="molecule type" value="Transcribed_RNA"/>
</dbReference>
<keyword evidence="10" id="KW-0378">Hydrolase</keyword>
<evidence type="ECO:0000256" key="2">
    <source>
        <dbReference type="ARBA" id="ARBA00009085"/>
    </source>
</evidence>
<dbReference type="PROSITE" id="PS50271">
    <property type="entry name" value="ZF_UBP"/>
    <property type="match status" value="1"/>
</dbReference>
<evidence type="ECO:0000256" key="10">
    <source>
        <dbReference type="ARBA" id="ARBA00022801"/>
    </source>
</evidence>
<dbReference type="PIRSF" id="PIRSF016308">
    <property type="entry name" value="UBP"/>
    <property type="match status" value="1"/>
</dbReference>
<comment type="catalytic activity">
    <reaction evidence="1">
        <text>Thiol-dependent hydrolysis of ester, thioester, amide, peptide and isopeptide bonds formed by the C-terminal Gly of ubiquitin (a 76-residue protein attached to proteins as an intracellular targeting signal).</text>
        <dbReference type="EC" id="3.4.19.12"/>
    </reaction>
</comment>
<dbReference type="Pfam" id="PF17807">
    <property type="entry name" value="zf-UBP_var"/>
    <property type="match status" value="1"/>
</dbReference>
<dbReference type="Gene3D" id="3.90.70.10">
    <property type="entry name" value="Cysteine proteinases"/>
    <property type="match status" value="2"/>
</dbReference>
<name>A0A0H5RAQ2_9EUKA</name>
<evidence type="ECO:0000256" key="9">
    <source>
        <dbReference type="ARBA" id="ARBA00022786"/>
    </source>
</evidence>
<feature type="binding site" evidence="17">
    <location>
        <position position="215"/>
    </location>
    <ligand>
        <name>Zn(2+)</name>
        <dbReference type="ChEBI" id="CHEBI:29105"/>
    </ligand>
</feature>
<dbReference type="InterPro" id="IPR018200">
    <property type="entry name" value="USP_CS"/>
</dbReference>
<feature type="binding site" evidence="17">
    <location>
        <position position="185"/>
    </location>
    <ligand>
        <name>Zn(2+)</name>
        <dbReference type="ChEBI" id="CHEBI:29105"/>
    </ligand>
</feature>
<keyword evidence="12 17" id="KW-0862">Zinc</keyword>
<evidence type="ECO:0000256" key="4">
    <source>
        <dbReference type="ARBA" id="ARBA00014611"/>
    </source>
</evidence>
<dbReference type="InterPro" id="IPR041432">
    <property type="entry name" value="UBP13_Znf-UBP_var"/>
</dbReference>
<dbReference type="Gene3D" id="1.10.8.10">
    <property type="entry name" value="DNA helicase RuvA subunit, C-terminal domain"/>
    <property type="match status" value="2"/>
</dbReference>
<dbReference type="InterPro" id="IPR001607">
    <property type="entry name" value="Znf_UBP"/>
</dbReference>
<protein>
    <recommendedName>
        <fullName evidence="4">Ubiquitin carboxyl-terminal hydrolase 14</fullName>
        <ecNumber evidence="3">3.4.19.12</ecNumber>
    </recommendedName>
    <alternativeName>
        <fullName evidence="13">Deubiquitinating enzyme 14</fullName>
    </alternativeName>
    <alternativeName>
        <fullName evidence="14">Ubiquitin thioesterase 14</fullName>
    </alternativeName>
    <alternativeName>
        <fullName evidence="15">Ubiquitin-specific-processing protease 14</fullName>
    </alternativeName>
</protein>
<evidence type="ECO:0000256" key="6">
    <source>
        <dbReference type="ARBA" id="ARBA00022723"/>
    </source>
</evidence>
<dbReference type="InterPro" id="IPR009060">
    <property type="entry name" value="UBA-like_sf"/>
</dbReference>
<evidence type="ECO:0000256" key="14">
    <source>
        <dbReference type="ARBA" id="ARBA00029889"/>
    </source>
</evidence>
<dbReference type="SUPFAM" id="SSF54001">
    <property type="entry name" value="Cysteine proteinases"/>
    <property type="match status" value="1"/>
</dbReference>
<dbReference type="GO" id="GO:0006508">
    <property type="term" value="P:proteolysis"/>
    <property type="evidence" value="ECO:0007669"/>
    <property type="project" value="UniProtKB-KW"/>
</dbReference>
<dbReference type="PANTHER" id="PTHR21646:SF10">
    <property type="entry name" value="UBIQUITIN CARBOXYL-TERMINAL HYDROLASE 14"/>
    <property type="match status" value="1"/>
</dbReference>
<feature type="domain" description="UBA" evidence="19">
    <location>
        <begin position="635"/>
        <end position="675"/>
    </location>
</feature>
<dbReference type="PROSITE" id="PS00972">
    <property type="entry name" value="USP_1"/>
    <property type="match status" value="1"/>
</dbReference>
<accession>A0A0H5RAQ2</accession>
<dbReference type="SMART" id="SM00165">
    <property type="entry name" value="UBA"/>
    <property type="match status" value="2"/>
</dbReference>
<dbReference type="Pfam" id="PF00443">
    <property type="entry name" value="UCH"/>
    <property type="match status" value="1"/>
</dbReference>
<dbReference type="InterPro" id="IPR013083">
    <property type="entry name" value="Znf_RING/FYVE/PHD"/>
</dbReference>
<dbReference type="InterPro" id="IPR016652">
    <property type="entry name" value="Ubiquitinyl_hydrolase"/>
</dbReference>
<dbReference type="PANTHER" id="PTHR21646">
    <property type="entry name" value="UBIQUITIN CARBOXYL-TERMINAL HYDROLASE"/>
    <property type="match status" value="1"/>
</dbReference>
<keyword evidence="11" id="KW-0788">Thiol protease</keyword>
<dbReference type="Gene3D" id="3.30.40.10">
    <property type="entry name" value="Zinc/RING finger domain, C3HC4 (zinc finger)"/>
    <property type="match status" value="2"/>
</dbReference>
<dbReference type="InterPro" id="IPR050185">
    <property type="entry name" value="Ub_carboxyl-term_hydrolase"/>
</dbReference>
<evidence type="ECO:0000256" key="3">
    <source>
        <dbReference type="ARBA" id="ARBA00012759"/>
    </source>
</evidence>
<feature type="domain" description="UBP-type" evidence="21">
    <location>
        <begin position="158"/>
        <end position="267"/>
    </location>
</feature>
<dbReference type="PROSITE" id="PS50030">
    <property type="entry name" value="UBA"/>
    <property type="match status" value="2"/>
</dbReference>
<evidence type="ECO:0000256" key="8">
    <source>
        <dbReference type="ARBA" id="ARBA00022771"/>
    </source>
</evidence>
<reference evidence="22" key="1">
    <citation type="submission" date="2015-04" db="EMBL/GenBank/DDBJ databases">
        <title>The genome sequence of the plant pathogenic Rhizarian Plasmodiophora brassicae reveals insights in its biotrophic life cycle and the origin of chitin synthesis.</title>
        <authorList>
            <person name="Schwelm A."/>
            <person name="Fogelqvist J."/>
            <person name="Knaust A."/>
            <person name="Julke S."/>
            <person name="Lilja T."/>
            <person name="Dhandapani V."/>
            <person name="Bonilla-Rosso G."/>
            <person name="Karlsson M."/>
            <person name="Shevchenko A."/>
            <person name="Choi S.R."/>
            <person name="Kim H.G."/>
            <person name="Park J.Y."/>
            <person name="Lim Y.P."/>
            <person name="Ludwig-Muller J."/>
            <person name="Dixelius C."/>
        </authorList>
    </citation>
    <scope>NUCLEOTIDE SEQUENCE</scope>
    <source>
        <tissue evidence="22">Potato root galls</tissue>
    </source>
</reference>
<evidence type="ECO:0000256" key="16">
    <source>
        <dbReference type="PIRSR" id="PIRSR016308-1"/>
    </source>
</evidence>
<keyword evidence="6 17" id="KW-0479">Metal-binding</keyword>
<evidence type="ECO:0000256" key="7">
    <source>
        <dbReference type="ARBA" id="ARBA00022737"/>
    </source>
</evidence>
<sequence length="756" mass="83726">MTVHCQHLVSAIPSSFAPPDPSTVVLNHECSQCFHTPEAESGLFICTQCFNGGCLDHAKRHAEVSSHTIALHSSRHLIPVQPDSARPQKVTKLAIGGEGGFPLPSSPAFKQVTSFRCMVCPDAPEKETAGFESFVDAALNHKSLADQATIESWEEERISCDHVRNLSQIFNVAPLNKSSSHCNECDLSDNLWLCMTCGFLGCGRSIYGGGGGNDHAVNHNKSTGHAVVCKLGTISAEGTADIFCYSCDEMRLDPNLSDHMKTFGIVLNDMVKTSKTMAEMELEQNLKHEWSRVIEDGVAMVSLFGAGHTGLRNLGNSCYIASVIQLLFSLPSFIQRYFIEGQVHIQSCTSRQPWTCYHCQMAKLAHGLWSGKYSQPADENEIVSKNGVVPAMFKRLITESHSQFRGSRQQDALEFFQYLLQQIRQNEHRTGIDPTAPFEFALEDRLECSKCHHVRYRTLKTTDISIEIPDIHKDGGVSILDCLNRFVLPSPTEFSCPVCNERTIAEITLRVQTFPDYLLVGTRRFVFTDWVPRKLNTKIDVPSGVIDFESLRSRGQQPDELKFPEHESSPNKFCPNPDFLSQLIAMGFGENACSRSLQAVGNAGVEPAMNWLFEHGADADINDPIDIANSESGGSFDSGSVDALAAMGFDSSRCRHALKETNGDMERALDWLFSHVDDAIPSGTDVPALPGSLGPANYKLIGAITHLGESTSFGHYVAHVYRHEDNRWVYFNDDKVSEVAKLPIESAYIYCFQREI</sequence>
<dbReference type="SMART" id="SM00290">
    <property type="entry name" value="ZnF_UBP"/>
    <property type="match status" value="2"/>
</dbReference>
<evidence type="ECO:0000259" key="20">
    <source>
        <dbReference type="PROSITE" id="PS50235"/>
    </source>
</evidence>
<evidence type="ECO:0000256" key="13">
    <source>
        <dbReference type="ARBA" id="ARBA00029877"/>
    </source>
</evidence>
<dbReference type="FunFam" id="3.30.40.10:FF:000396">
    <property type="entry name" value="Ubiquitin carboxyl-terminal hydrolase"/>
    <property type="match status" value="1"/>
</dbReference>
<dbReference type="SUPFAM" id="SSF57850">
    <property type="entry name" value="RING/U-box"/>
    <property type="match status" value="2"/>
</dbReference>
<evidence type="ECO:0000313" key="22">
    <source>
        <dbReference type="EMBL" id="CRZ10846.1"/>
    </source>
</evidence>
<dbReference type="SUPFAM" id="SSF46934">
    <property type="entry name" value="UBA-like"/>
    <property type="match status" value="1"/>
</dbReference>
<feature type="binding site" evidence="17">
    <location>
        <position position="202"/>
    </location>
    <ligand>
        <name>Zn(2+)</name>
        <dbReference type="ChEBI" id="CHEBI:29105"/>
    </ligand>
</feature>
<dbReference type="InterPro" id="IPR015940">
    <property type="entry name" value="UBA"/>
</dbReference>
<evidence type="ECO:0000256" key="12">
    <source>
        <dbReference type="ARBA" id="ARBA00022833"/>
    </source>
</evidence>
<dbReference type="AlphaFoldDB" id="A0A0H5RAQ2"/>
<evidence type="ECO:0000259" key="21">
    <source>
        <dbReference type="PROSITE" id="PS50271"/>
    </source>
</evidence>
<proteinExistence type="inferred from homology"/>
<dbReference type="InterPro" id="IPR038765">
    <property type="entry name" value="Papain-like_cys_pep_sf"/>
</dbReference>
<dbReference type="EC" id="3.4.19.12" evidence="3"/>
<evidence type="ECO:0000256" key="18">
    <source>
        <dbReference type="PROSITE-ProRule" id="PRU00502"/>
    </source>
</evidence>
<evidence type="ECO:0000256" key="1">
    <source>
        <dbReference type="ARBA" id="ARBA00000707"/>
    </source>
</evidence>
<evidence type="ECO:0000259" key="19">
    <source>
        <dbReference type="PROSITE" id="PS50030"/>
    </source>
</evidence>
<feature type="active site" description="Proton acceptor" evidence="16">
    <location>
        <position position="715"/>
    </location>
</feature>
<keyword evidence="9" id="KW-0833">Ubl conjugation pathway</keyword>
<feature type="binding site" evidence="17">
    <location>
        <position position="182"/>
    </location>
    <ligand>
        <name>Zn(2+)</name>
        <dbReference type="ChEBI" id="CHEBI:29105"/>
    </ligand>
</feature>
<dbReference type="InterPro" id="IPR028889">
    <property type="entry name" value="USP"/>
</dbReference>
<evidence type="ECO:0000256" key="5">
    <source>
        <dbReference type="ARBA" id="ARBA00022670"/>
    </source>
</evidence>
<feature type="active site" description="Nucleophile" evidence="16">
    <location>
        <position position="318"/>
    </location>
</feature>
<comment type="similarity">
    <text evidence="2">Belongs to the peptidase C19 family.</text>
</comment>
<feature type="domain" description="UBA" evidence="19">
    <location>
        <begin position="574"/>
        <end position="615"/>
    </location>
</feature>
<keyword evidence="5" id="KW-0645">Protease</keyword>
<evidence type="ECO:0000256" key="17">
    <source>
        <dbReference type="PIRSR" id="PIRSR016308-3"/>
    </source>
</evidence>
<dbReference type="InterPro" id="IPR001394">
    <property type="entry name" value="Peptidase_C19_UCH"/>
</dbReference>
<dbReference type="Pfam" id="PF00627">
    <property type="entry name" value="UBA"/>
    <property type="match status" value="2"/>
</dbReference>
<dbReference type="GO" id="GO:0016579">
    <property type="term" value="P:protein deubiquitination"/>
    <property type="evidence" value="ECO:0007669"/>
    <property type="project" value="InterPro"/>
</dbReference>
<evidence type="ECO:0000256" key="11">
    <source>
        <dbReference type="ARBA" id="ARBA00022807"/>
    </source>
</evidence>
<dbReference type="GO" id="GO:0004843">
    <property type="term" value="F:cysteine-type deubiquitinase activity"/>
    <property type="evidence" value="ECO:0007669"/>
    <property type="project" value="UniProtKB-EC"/>
</dbReference>
<dbReference type="Pfam" id="PF02148">
    <property type="entry name" value="zf-UBP"/>
    <property type="match status" value="1"/>
</dbReference>
<dbReference type="GO" id="GO:0008270">
    <property type="term" value="F:zinc ion binding"/>
    <property type="evidence" value="ECO:0007669"/>
    <property type="project" value="UniProtKB-KW"/>
</dbReference>
<feature type="domain" description="USP" evidence="20">
    <location>
        <begin position="309"/>
        <end position="755"/>
    </location>
</feature>